<evidence type="ECO:0000313" key="3">
    <source>
        <dbReference type="Proteomes" id="UP000785679"/>
    </source>
</evidence>
<evidence type="ECO:0000313" key="2">
    <source>
        <dbReference type="EMBL" id="TNV73866.1"/>
    </source>
</evidence>
<accession>A0A8J8SXE5</accession>
<feature type="compositionally biased region" description="Basic residues" evidence="1">
    <location>
        <begin position="774"/>
        <end position="783"/>
    </location>
</feature>
<feature type="compositionally biased region" description="Basic and acidic residues" evidence="1">
    <location>
        <begin position="258"/>
        <end position="268"/>
    </location>
</feature>
<evidence type="ECO:0000256" key="1">
    <source>
        <dbReference type="SAM" id="MobiDB-lite"/>
    </source>
</evidence>
<dbReference type="EMBL" id="RRYP01017940">
    <property type="protein sequence ID" value="TNV73866.1"/>
    <property type="molecule type" value="Genomic_DNA"/>
</dbReference>
<organism evidence="2 3">
    <name type="scientific">Halteria grandinella</name>
    <dbReference type="NCBI Taxonomy" id="5974"/>
    <lineage>
        <taxon>Eukaryota</taxon>
        <taxon>Sar</taxon>
        <taxon>Alveolata</taxon>
        <taxon>Ciliophora</taxon>
        <taxon>Intramacronucleata</taxon>
        <taxon>Spirotrichea</taxon>
        <taxon>Stichotrichia</taxon>
        <taxon>Sporadotrichida</taxon>
        <taxon>Halteriidae</taxon>
        <taxon>Halteria</taxon>
    </lineage>
</organism>
<protein>
    <submittedName>
        <fullName evidence="2">Uncharacterized protein</fullName>
    </submittedName>
</protein>
<proteinExistence type="predicted"/>
<dbReference type="Proteomes" id="UP000785679">
    <property type="component" value="Unassembled WGS sequence"/>
</dbReference>
<dbReference type="AlphaFoldDB" id="A0A8J8SXE5"/>
<keyword evidence="3" id="KW-1185">Reference proteome</keyword>
<feature type="compositionally biased region" description="Polar residues" evidence="1">
    <location>
        <begin position="790"/>
        <end position="801"/>
    </location>
</feature>
<sequence>MATLLYETKDFIKTFHLMIEKRAAQHDEIEEKQYSSNNDLIGSISNRLNALLKNNNLENKQDHLILIFQLIQFYPPFSQTITQDEIVNMLELTTLNITLHQVESILHILKRLGFIESADEHNLMGTSYRAILGSKLTESLGLVKQGTTEMYGSRLQIGPVEIFIQLVGEARYKECLRLYLQHFIESMKNEVTSIKERSIANYFLEYRETIMSLLLHLRFDNNLPPEINRAASTMKEENKRDDQAMAGKYSSVISKTSTAREESIKDDSEQIPLQTEFSGSLSKSNPIIDKFAERSGQLISSASMRLHQEALMSKTSVENVLVKYFDHENLIELAQQLNISDQVKNDQEEESKVDLNATVIQTQSTNLFVKQFKKLLNNKLQRQNSTNDAERTQYDEKIKKIVVQMLKTQEGQLLEQEFRLGLNYQAVQERVVREYNLKNKAHKNKEIAILKELGRLSLSNKLELHIKNIDNQSVYQTLTELCNLESLPQELTMWEQGFVLMALLVALNEYPEQSHNTEINQLNEANYALFKKEERKVRLERFKNEIFKDVPYSQRVEKLLEVVEKCEIPHIQKVGQEETKRLNEESNKGATKAGQSVYQETQFVQLLDYSQIQKLAIPFYPNSQSTTSQTPLSQFKQSQEGMIQISSFNKNEESKGDDFGRTVMRQQKQNFIQQAVISSDPHFLHNTEHTASFIGVSSDAVVSSRFQNLSIKTAGQSNSATREFLNSTNNTEKNAAKKSVRLSKHFRVGSALQTPSSAKSRDESQPGKLDKILQKIKQRPSKQKSRENSAESSQEPLNQQRWMERFNASGYASRTSNQ</sequence>
<name>A0A8J8SXE5_HALGN</name>
<feature type="region of interest" description="Disordered" evidence="1">
    <location>
        <begin position="251"/>
        <end position="271"/>
    </location>
</feature>
<reference evidence="2" key="1">
    <citation type="submission" date="2019-06" db="EMBL/GenBank/DDBJ databases">
        <authorList>
            <person name="Zheng W."/>
        </authorList>
    </citation>
    <scope>NUCLEOTIDE SEQUENCE</scope>
    <source>
        <strain evidence="2">QDHG01</strain>
    </source>
</reference>
<comment type="caution">
    <text evidence="2">The sequence shown here is derived from an EMBL/GenBank/DDBJ whole genome shotgun (WGS) entry which is preliminary data.</text>
</comment>
<feature type="compositionally biased region" description="Basic and acidic residues" evidence="1">
    <location>
        <begin position="759"/>
        <end position="773"/>
    </location>
</feature>
<feature type="region of interest" description="Disordered" evidence="1">
    <location>
        <begin position="746"/>
        <end position="818"/>
    </location>
</feature>
<gene>
    <name evidence="2" type="ORF">FGO68_gene12748</name>
</gene>